<dbReference type="GO" id="GO:0016020">
    <property type="term" value="C:membrane"/>
    <property type="evidence" value="ECO:0007669"/>
    <property type="project" value="UniProtKB-SubCell"/>
</dbReference>
<name>A0A6M1KIX0_9STRE</name>
<dbReference type="EMBL" id="JAAKFZ010000004">
    <property type="protein sequence ID" value="NGL83692.1"/>
    <property type="molecule type" value="Genomic_DNA"/>
</dbReference>
<evidence type="ECO:0000256" key="5">
    <source>
        <dbReference type="SAM" id="Phobius"/>
    </source>
</evidence>
<dbReference type="AlphaFoldDB" id="A0A6M1KIX0"/>
<protein>
    <submittedName>
        <fullName evidence="6">CvpA family protein</fullName>
    </submittedName>
</protein>
<dbReference type="PANTHER" id="PTHR37306:SF1">
    <property type="entry name" value="COLICIN V PRODUCTION PROTEIN"/>
    <property type="match status" value="1"/>
</dbReference>
<evidence type="ECO:0000256" key="1">
    <source>
        <dbReference type="ARBA" id="ARBA00004141"/>
    </source>
</evidence>
<evidence type="ECO:0000256" key="3">
    <source>
        <dbReference type="ARBA" id="ARBA00022989"/>
    </source>
</evidence>
<feature type="transmembrane region" description="Helical" evidence="5">
    <location>
        <begin position="120"/>
        <end position="144"/>
    </location>
</feature>
<evidence type="ECO:0000313" key="7">
    <source>
        <dbReference type="Proteomes" id="UP000479499"/>
    </source>
</evidence>
<keyword evidence="3 5" id="KW-1133">Transmembrane helix</keyword>
<keyword evidence="4 5" id="KW-0472">Membrane</keyword>
<dbReference type="PANTHER" id="PTHR37306">
    <property type="entry name" value="COLICIN V PRODUCTION PROTEIN"/>
    <property type="match status" value="1"/>
</dbReference>
<gene>
    <name evidence="6" type="ORF">G5B50_02755</name>
</gene>
<comment type="subcellular location">
    <subcellularLocation>
        <location evidence="1">Membrane</location>
        <topology evidence="1">Multi-pass membrane protein</topology>
    </subcellularLocation>
</comment>
<dbReference type="Pfam" id="PF02674">
    <property type="entry name" value="Colicin_V"/>
    <property type="match status" value="1"/>
</dbReference>
<evidence type="ECO:0000256" key="2">
    <source>
        <dbReference type="ARBA" id="ARBA00022692"/>
    </source>
</evidence>
<reference evidence="6 7" key="1">
    <citation type="submission" date="2020-02" db="EMBL/GenBank/DDBJ databases">
        <title>M-like protein SrM is not crucial to the virulence of a novel isolate of Streptococcus equi subsp. ruminatorum from Macaca mulatta.</title>
        <authorList>
            <person name="Guo G."/>
            <person name="Cheng L."/>
            <person name="Zhang W."/>
        </authorList>
    </citation>
    <scope>NUCLEOTIDE SEQUENCE [LARGE SCALE GENOMIC DNA]</scope>
    <source>
        <strain evidence="6 7">FJ1804</strain>
    </source>
</reference>
<sequence>MMLSVLILLLLSWSFYIGYNRGIILQTFYCLGALVSLLFAHHGYKALAGKLALWVPYSNPSEGVATFFFKDIPIFELDKVYYAGIAFFALFIVGYAVVRLVGVLVHLAPVDYFDGFEAKLASGLLAVLVSILFLSMALTILATIPMPLIQGRLHGSLLSRLLVEHCPFISSIIRQLWVTAIL</sequence>
<keyword evidence="2 5" id="KW-0812">Transmembrane</keyword>
<feature type="transmembrane region" description="Helical" evidence="5">
    <location>
        <begin position="24"/>
        <end position="44"/>
    </location>
</feature>
<dbReference type="Proteomes" id="UP000479499">
    <property type="component" value="Unassembled WGS sequence"/>
</dbReference>
<dbReference type="GO" id="GO:0009403">
    <property type="term" value="P:toxin biosynthetic process"/>
    <property type="evidence" value="ECO:0007669"/>
    <property type="project" value="InterPro"/>
</dbReference>
<evidence type="ECO:0000256" key="4">
    <source>
        <dbReference type="ARBA" id="ARBA00023136"/>
    </source>
</evidence>
<accession>A0A6M1KIX0</accession>
<evidence type="ECO:0000313" key="6">
    <source>
        <dbReference type="EMBL" id="NGL83692.1"/>
    </source>
</evidence>
<dbReference type="InterPro" id="IPR003825">
    <property type="entry name" value="Colicin-V_CvpA"/>
</dbReference>
<feature type="transmembrane region" description="Helical" evidence="5">
    <location>
        <begin position="80"/>
        <end position="108"/>
    </location>
</feature>
<comment type="caution">
    <text evidence="6">The sequence shown here is derived from an EMBL/GenBank/DDBJ whole genome shotgun (WGS) entry which is preliminary data.</text>
</comment>
<organism evidence="6 7">
    <name type="scientific">Streptococcus equi subsp. ruminatorum</name>
    <dbReference type="NCBI Taxonomy" id="254358"/>
    <lineage>
        <taxon>Bacteria</taxon>
        <taxon>Bacillati</taxon>
        <taxon>Bacillota</taxon>
        <taxon>Bacilli</taxon>
        <taxon>Lactobacillales</taxon>
        <taxon>Streptococcaceae</taxon>
        <taxon>Streptococcus</taxon>
    </lineage>
</organism>
<proteinExistence type="predicted"/>